<protein>
    <recommendedName>
        <fullName evidence="6">Disease resistance N-terminal domain-containing protein</fullName>
    </recommendedName>
</protein>
<comment type="similarity">
    <text evidence="1">Belongs to the disease resistance NB-LRR family.</text>
</comment>
<organism evidence="7">
    <name type="scientific">Oryza glumipatula</name>
    <dbReference type="NCBI Taxonomy" id="40148"/>
    <lineage>
        <taxon>Eukaryota</taxon>
        <taxon>Viridiplantae</taxon>
        <taxon>Streptophyta</taxon>
        <taxon>Embryophyta</taxon>
        <taxon>Tracheophyta</taxon>
        <taxon>Spermatophyta</taxon>
        <taxon>Magnoliopsida</taxon>
        <taxon>Liliopsida</taxon>
        <taxon>Poales</taxon>
        <taxon>Poaceae</taxon>
        <taxon>BOP clade</taxon>
        <taxon>Oryzoideae</taxon>
        <taxon>Oryzeae</taxon>
        <taxon>Oryzinae</taxon>
        <taxon>Oryza</taxon>
    </lineage>
</organism>
<feature type="domain" description="Disease resistance N-terminal" evidence="6">
    <location>
        <begin position="26"/>
        <end position="104"/>
    </location>
</feature>
<dbReference type="GO" id="GO:0006952">
    <property type="term" value="P:defense response"/>
    <property type="evidence" value="ECO:0007669"/>
    <property type="project" value="UniProtKB-KW"/>
</dbReference>
<dbReference type="GO" id="GO:0000166">
    <property type="term" value="F:nucleotide binding"/>
    <property type="evidence" value="ECO:0007669"/>
    <property type="project" value="UniProtKB-KW"/>
</dbReference>
<keyword evidence="8" id="KW-1185">Reference proteome</keyword>
<name>A0A0D9YSA2_9ORYZ</name>
<dbReference type="Pfam" id="PF18052">
    <property type="entry name" value="Rx_N"/>
    <property type="match status" value="1"/>
</dbReference>
<sequence>MAAGGFELVTLLGPSISLTSIVLSELHRTRAKKKVSDTVEKDLAFIKKEFEMMQPFLVDAAAESAATTTASFKAWFRRIRDLAHDAEDTIHEFFLHVEKPPRTTSSKLLLPLDTITKRMATLRSEIEHVKGNGIYANLISNFHTAAVPPQSRFS</sequence>
<evidence type="ECO:0000313" key="8">
    <source>
        <dbReference type="Proteomes" id="UP000026961"/>
    </source>
</evidence>
<dbReference type="InterPro" id="IPR041118">
    <property type="entry name" value="Rx_N"/>
</dbReference>
<dbReference type="EnsemblPlants" id="OGLUM02G16850.1">
    <property type="protein sequence ID" value="OGLUM02G16850.1"/>
    <property type="gene ID" value="OGLUM02G16850"/>
</dbReference>
<keyword evidence="3" id="KW-0677">Repeat</keyword>
<keyword evidence="2" id="KW-0433">Leucine-rich repeat</keyword>
<evidence type="ECO:0000256" key="1">
    <source>
        <dbReference type="ARBA" id="ARBA00008894"/>
    </source>
</evidence>
<dbReference type="AlphaFoldDB" id="A0A0D9YSA2"/>
<reference evidence="7" key="1">
    <citation type="submission" date="2015-04" db="UniProtKB">
        <authorList>
            <consortium name="EnsemblPlants"/>
        </authorList>
    </citation>
    <scope>IDENTIFICATION</scope>
</reference>
<keyword evidence="4" id="KW-0547">Nucleotide-binding</keyword>
<dbReference type="HOGENOM" id="CLU_117866_0_0_1"/>
<evidence type="ECO:0000256" key="2">
    <source>
        <dbReference type="ARBA" id="ARBA00022614"/>
    </source>
</evidence>
<dbReference type="Gene3D" id="1.20.5.4130">
    <property type="match status" value="1"/>
</dbReference>
<evidence type="ECO:0000256" key="4">
    <source>
        <dbReference type="ARBA" id="ARBA00022741"/>
    </source>
</evidence>
<evidence type="ECO:0000259" key="6">
    <source>
        <dbReference type="Pfam" id="PF18052"/>
    </source>
</evidence>
<proteinExistence type="inferred from homology"/>
<evidence type="ECO:0000313" key="7">
    <source>
        <dbReference type="EnsemblPlants" id="OGLUM02G16850.1"/>
    </source>
</evidence>
<dbReference type="Proteomes" id="UP000026961">
    <property type="component" value="Chromosome 2"/>
</dbReference>
<reference evidence="7" key="2">
    <citation type="submission" date="2018-05" db="EMBL/GenBank/DDBJ databases">
        <title>OgluRS3 (Oryza glumaepatula Reference Sequence Version 3).</title>
        <authorList>
            <person name="Zhang J."/>
            <person name="Kudrna D."/>
            <person name="Lee S."/>
            <person name="Talag J."/>
            <person name="Welchert J."/>
            <person name="Wing R.A."/>
        </authorList>
    </citation>
    <scope>NUCLEOTIDE SEQUENCE [LARGE SCALE GENOMIC DNA]</scope>
</reference>
<evidence type="ECO:0000256" key="3">
    <source>
        <dbReference type="ARBA" id="ARBA00022737"/>
    </source>
</evidence>
<dbReference type="Gramene" id="OGLUM02G16850.1">
    <property type="protein sequence ID" value="OGLUM02G16850.1"/>
    <property type="gene ID" value="OGLUM02G16850"/>
</dbReference>
<keyword evidence="5" id="KW-0611">Plant defense</keyword>
<accession>A0A0D9YSA2</accession>
<evidence type="ECO:0000256" key="5">
    <source>
        <dbReference type="ARBA" id="ARBA00022821"/>
    </source>
</evidence>